<evidence type="ECO:0000313" key="1">
    <source>
        <dbReference type="EMBL" id="MBO1304823.1"/>
    </source>
</evidence>
<organism evidence="1 2">
    <name type="scientific">Candidatus Enterococcus moelleringii</name>
    <dbReference type="NCBI Taxonomy" id="2815325"/>
    <lineage>
        <taxon>Bacteria</taxon>
        <taxon>Bacillati</taxon>
        <taxon>Bacillota</taxon>
        <taxon>Bacilli</taxon>
        <taxon>Lactobacillales</taxon>
        <taxon>Enterococcaceae</taxon>
        <taxon>Enterococcus</taxon>
    </lineage>
</organism>
<dbReference type="EMBL" id="JAFREM010000003">
    <property type="protein sequence ID" value="MBO1304823.1"/>
    <property type="molecule type" value="Genomic_DNA"/>
</dbReference>
<dbReference type="Proteomes" id="UP000664601">
    <property type="component" value="Unassembled WGS sequence"/>
</dbReference>
<keyword evidence="2" id="KW-1185">Reference proteome</keyword>
<evidence type="ECO:0000313" key="2">
    <source>
        <dbReference type="Proteomes" id="UP000664601"/>
    </source>
</evidence>
<comment type="caution">
    <text evidence="1">The sequence shown here is derived from an EMBL/GenBank/DDBJ whole genome shotgun (WGS) entry which is preliminary data.</text>
</comment>
<accession>A0ABS3L5E0</accession>
<reference evidence="1 2" key="1">
    <citation type="submission" date="2021-03" db="EMBL/GenBank/DDBJ databases">
        <title>Enterococcal diversity collection.</title>
        <authorList>
            <person name="Gilmore M.S."/>
            <person name="Schwartzman J."/>
            <person name="Van Tyne D."/>
            <person name="Martin M."/>
            <person name="Earl A.M."/>
            <person name="Manson A.L."/>
            <person name="Straub T."/>
            <person name="Salamzade R."/>
            <person name="Saavedra J."/>
            <person name="Lebreton F."/>
            <person name="Prichula J."/>
            <person name="Schaufler K."/>
            <person name="Gaca A."/>
            <person name="Sgardioli B."/>
            <person name="Wagenaar J."/>
            <person name="Strong T."/>
        </authorList>
    </citation>
    <scope>NUCLEOTIDE SEQUENCE [LARGE SCALE GENOMIC DNA]</scope>
    <source>
        <strain evidence="1 2">669A</strain>
    </source>
</reference>
<proteinExistence type="predicted"/>
<name>A0ABS3L5E0_9ENTE</name>
<protein>
    <submittedName>
        <fullName evidence="1">Uncharacterized protein</fullName>
    </submittedName>
</protein>
<gene>
    <name evidence="1" type="ORF">JZO70_01520</name>
</gene>
<dbReference type="RefSeq" id="WP_207671767.1">
    <property type="nucleotide sequence ID" value="NZ_JAFREM010000003.1"/>
</dbReference>
<sequence length="263" mass="30714">MAIDLTRERRLELWQTLTPLQQETLQKVKKYQMQSLFLTENLLKDDEWLFVDFKENLLYPNGPDEDKLYCRCGRELKYQFVLVSKNTDEKLTLGSTHFAQHTGIDPKVAQQVQSGVHQLDRGIDLILLSIDQGLRFPHRYYNHFINRGLKNQCSQGFLTRLTEFSQADLPLYEEDNQQLIQLLRKSGFTFKNEAPATIRDKNALKQLIILLQSYEIGEAIIIEEIRSKLAVPTSDLLRWLGFLSGSRFVVQVKRVNDSYYRIA</sequence>